<sequence>MKHFILLVLFVHLLLPAATCQNTLLQQSIADLKNDPYMKQGRWGMIVFNCDQQKVVEEYNADSLFIPASITKLTSTSTALDVLGDTFHFVTKVYIDGNIDTAGVLHGNLNILGGADPTIGFPFFIKEKFIDSVFSALQKAGIKSIDGNINGYAGIFDSLIIPDTYPEDDRGNYYGAGTAGLIWDGNALTLTFKTPATYGAQTTFTSAFPEFQNFVLDNKTTSGRSGTGDNSIVWGNPFEMSRTIDGTLPPGKASFEVYGSSPDPALGFTLAIKSFLQEKGISVSGKCTGCYSNSNQYGKLLMTYYSLPLGEIIQYTNTKSYNLSAETCLKMCGLKKYGVGSYSCGLRAVYDLLAESHVDSAMMILNDGSGLSKANKIAPRAMGTLLMNIRTEPWFETLYSSLPIAGETGTLKTMFDGTNVKGKLRAKSGYMKTVRAYAGYVPNQKNEMMAFCIIVNNYSGNAFALKKKLEKLMVNISLAE</sequence>
<gene>
    <name evidence="3" type="primary">dacC_4</name>
    <name evidence="3" type="ORF">SDC9_56639</name>
</gene>
<keyword evidence="3" id="KW-0121">Carboxypeptidase</keyword>
<dbReference type="PANTHER" id="PTHR30023">
    <property type="entry name" value="D-ALANYL-D-ALANINE CARBOXYPEPTIDASE"/>
    <property type="match status" value="1"/>
</dbReference>
<dbReference type="EC" id="3.4.16.4" evidence="3"/>
<proteinExistence type="inferred from homology"/>
<dbReference type="PANTHER" id="PTHR30023:SF0">
    <property type="entry name" value="PENICILLIN-SENSITIVE CARBOXYPEPTIDASE A"/>
    <property type="match status" value="1"/>
</dbReference>
<keyword evidence="3" id="KW-0645">Protease</keyword>
<evidence type="ECO:0000313" key="3">
    <source>
        <dbReference type="EMBL" id="MPM10310.1"/>
    </source>
</evidence>
<dbReference type="InterPro" id="IPR012338">
    <property type="entry name" value="Beta-lactam/transpept-like"/>
</dbReference>
<protein>
    <submittedName>
        <fullName evidence="3">D-alanyl-D-alanine carboxypeptidase DacC</fullName>
        <ecNumber evidence="3">3.4.16.4</ecNumber>
    </submittedName>
</protein>
<evidence type="ECO:0000256" key="1">
    <source>
        <dbReference type="ARBA" id="ARBA00006096"/>
    </source>
</evidence>
<dbReference type="GO" id="GO:0000270">
    <property type="term" value="P:peptidoglycan metabolic process"/>
    <property type="evidence" value="ECO:0007669"/>
    <property type="project" value="TreeGrafter"/>
</dbReference>
<dbReference type="Gene3D" id="3.50.80.20">
    <property type="entry name" value="D-Ala-D-Ala carboxypeptidase C, peptidase S13"/>
    <property type="match status" value="1"/>
</dbReference>
<dbReference type="Gene3D" id="3.40.710.10">
    <property type="entry name" value="DD-peptidase/beta-lactamase superfamily"/>
    <property type="match status" value="2"/>
</dbReference>
<dbReference type="Pfam" id="PF02113">
    <property type="entry name" value="Peptidase_S13"/>
    <property type="match status" value="1"/>
</dbReference>
<dbReference type="EMBL" id="VSSQ01001677">
    <property type="protein sequence ID" value="MPM10310.1"/>
    <property type="molecule type" value="Genomic_DNA"/>
</dbReference>
<dbReference type="PRINTS" id="PR00922">
    <property type="entry name" value="DADACBPTASE3"/>
</dbReference>
<name>A0A644X2D9_9ZZZZ</name>
<comment type="similarity">
    <text evidence="1">Belongs to the peptidase S13 family.</text>
</comment>
<dbReference type="GO" id="GO:0009002">
    <property type="term" value="F:serine-type D-Ala-D-Ala carboxypeptidase activity"/>
    <property type="evidence" value="ECO:0007669"/>
    <property type="project" value="UniProtKB-EC"/>
</dbReference>
<comment type="caution">
    <text evidence="3">The sequence shown here is derived from an EMBL/GenBank/DDBJ whole genome shotgun (WGS) entry which is preliminary data.</text>
</comment>
<organism evidence="3">
    <name type="scientific">bioreactor metagenome</name>
    <dbReference type="NCBI Taxonomy" id="1076179"/>
    <lineage>
        <taxon>unclassified sequences</taxon>
        <taxon>metagenomes</taxon>
        <taxon>ecological metagenomes</taxon>
    </lineage>
</organism>
<reference evidence="3" key="1">
    <citation type="submission" date="2019-08" db="EMBL/GenBank/DDBJ databases">
        <authorList>
            <person name="Kucharzyk K."/>
            <person name="Murdoch R.W."/>
            <person name="Higgins S."/>
            <person name="Loffler F."/>
        </authorList>
    </citation>
    <scope>NUCLEOTIDE SEQUENCE</scope>
</reference>
<dbReference type="SUPFAM" id="SSF56601">
    <property type="entry name" value="beta-lactamase/transpeptidase-like"/>
    <property type="match status" value="1"/>
</dbReference>
<dbReference type="AlphaFoldDB" id="A0A644X2D9"/>
<dbReference type="GO" id="GO:0006508">
    <property type="term" value="P:proteolysis"/>
    <property type="evidence" value="ECO:0007669"/>
    <property type="project" value="InterPro"/>
</dbReference>
<dbReference type="InterPro" id="IPR000667">
    <property type="entry name" value="Peptidase_S13"/>
</dbReference>
<evidence type="ECO:0000256" key="2">
    <source>
        <dbReference type="ARBA" id="ARBA00022801"/>
    </source>
</evidence>
<dbReference type="NCBIfam" id="TIGR00666">
    <property type="entry name" value="PBP4"/>
    <property type="match status" value="1"/>
</dbReference>
<keyword evidence="2 3" id="KW-0378">Hydrolase</keyword>
<accession>A0A644X2D9</accession>